<evidence type="ECO:0000313" key="2">
    <source>
        <dbReference type="EMBL" id="MQA23757.1"/>
    </source>
</evidence>
<evidence type="ECO:0000256" key="1">
    <source>
        <dbReference type="SAM" id="SignalP"/>
    </source>
</evidence>
<dbReference type="PROSITE" id="PS51257">
    <property type="entry name" value="PROKAR_LIPOPROTEIN"/>
    <property type="match status" value="1"/>
</dbReference>
<gene>
    <name evidence="2" type="ORF">GEV01_29995</name>
</gene>
<dbReference type="CDD" id="cd01071">
    <property type="entry name" value="PBP2_PhnD_like"/>
    <property type="match status" value="1"/>
</dbReference>
<dbReference type="Pfam" id="PF12974">
    <property type="entry name" value="Phosphonate-bd"/>
    <property type="match status" value="1"/>
</dbReference>
<organism evidence="2 3">
    <name type="scientific">Rugamonas rivuli</name>
    <dbReference type="NCBI Taxonomy" id="2743358"/>
    <lineage>
        <taxon>Bacteria</taxon>
        <taxon>Pseudomonadati</taxon>
        <taxon>Pseudomonadota</taxon>
        <taxon>Betaproteobacteria</taxon>
        <taxon>Burkholderiales</taxon>
        <taxon>Oxalobacteraceae</taxon>
        <taxon>Telluria group</taxon>
        <taxon>Rugamonas</taxon>
    </lineage>
</organism>
<dbReference type="Gene3D" id="3.40.190.10">
    <property type="entry name" value="Periplasmic binding protein-like II"/>
    <property type="match status" value="2"/>
</dbReference>
<name>A0A843SS20_9BURK</name>
<evidence type="ECO:0000313" key="3">
    <source>
        <dbReference type="Proteomes" id="UP000444318"/>
    </source>
</evidence>
<feature type="chain" id="PRO_5032621857" evidence="1">
    <location>
        <begin position="27"/>
        <end position="280"/>
    </location>
</feature>
<protein>
    <submittedName>
        <fullName evidence="2">PhnD/SsuA/transferrin family substrate-binding protein</fullName>
    </submittedName>
</protein>
<proteinExistence type="predicted"/>
<comment type="caution">
    <text evidence="2">The sequence shown here is derived from an EMBL/GenBank/DDBJ whole genome shotgun (WGS) entry which is preliminary data.</text>
</comment>
<dbReference type="AlphaFoldDB" id="A0A843SS20"/>
<dbReference type="Proteomes" id="UP000444318">
    <property type="component" value="Unassembled WGS sequence"/>
</dbReference>
<sequence>MAHPLRRLYAAVLPLLLLASAGAACAQQTSYTFGVVPQESASQLAANWSPVLAALSDKSGIKLSFATAPDVPTFERRLAAGEYDFAYMNPYHFVVYHAKPGYRALARAKGERIRGVVVVRKDSPVREMKDLAGATLAFPTPAAFGATLLVQAEMRRQHLPFKAAFVKSHNSVYRGVVKGLYPAGGGVPRTLDLLDPDISRELRVVWTSQPYTSHAIATRPQLDPAVRSRVLAAMMQISLEPAQLKLLAEIGFDGFEPAQDQDWDDVRRLGISPADARIQE</sequence>
<reference evidence="2 3" key="1">
    <citation type="submission" date="2019-10" db="EMBL/GenBank/DDBJ databases">
        <title>Two novel species isolated from a subtropical stream in China.</title>
        <authorList>
            <person name="Lu H."/>
        </authorList>
    </citation>
    <scope>NUCLEOTIDE SEQUENCE [LARGE SCALE GENOMIC DNA]</scope>
    <source>
        <strain evidence="2 3">FT103W</strain>
    </source>
</reference>
<feature type="signal peptide" evidence="1">
    <location>
        <begin position="1"/>
        <end position="26"/>
    </location>
</feature>
<dbReference type="PANTHER" id="PTHR35841">
    <property type="entry name" value="PHOSPHONATES-BINDING PERIPLASMIC PROTEIN"/>
    <property type="match status" value="1"/>
</dbReference>
<dbReference type="SUPFAM" id="SSF53850">
    <property type="entry name" value="Periplasmic binding protein-like II"/>
    <property type="match status" value="1"/>
</dbReference>
<dbReference type="EMBL" id="WHUF01000013">
    <property type="protein sequence ID" value="MQA23757.1"/>
    <property type="molecule type" value="Genomic_DNA"/>
</dbReference>
<keyword evidence="3" id="KW-1185">Reference proteome</keyword>
<dbReference type="RefSeq" id="WP_152809984.1">
    <property type="nucleotide sequence ID" value="NZ_WHUF01000013.1"/>
</dbReference>
<accession>A0A843SS20</accession>
<keyword evidence="1" id="KW-0732">Signal</keyword>
<dbReference type="PANTHER" id="PTHR35841:SF1">
    <property type="entry name" value="PHOSPHONATES-BINDING PERIPLASMIC PROTEIN"/>
    <property type="match status" value="1"/>
</dbReference>